<gene>
    <name evidence="2" type="ORF">UFOVP116_341</name>
</gene>
<proteinExistence type="predicted"/>
<evidence type="ECO:0000313" key="2">
    <source>
        <dbReference type="EMBL" id="CAB4130243.1"/>
    </source>
</evidence>
<organism evidence="2">
    <name type="scientific">uncultured Caudovirales phage</name>
    <dbReference type="NCBI Taxonomy" id="2100421"/>
    <lineage>
        <taxon>Viruses</taxon>
        <taxon>Duplodnaviria</taxon>
        <taxon>Heunggongvirae</taxon>
        <taxon>Uroviricota</taxon>
        <taxon>Caudoviricetes</taxon>
        <taxon>Peduoviridae</taxon>
        <taxon>Maltschvirus</taxon>
        <taxon>Maltschvirus maltsch</taxon>
    </lineage>
</organism>
<accession>A0A6J5LAC0</accession>
<dbReference type="EMBL" id="LR796237">
    <property type="protein sequence ID" value="CAB4130243.1"/>
    <property type="molecule type" value="Genomic_DNA"/>
</dbReference>
<feature type="compositionally biased region" description="Low complexity" evidence="1">
    <location>
        <begin position="69"/>
        <end position="91"/>
    </location>
</feature>
<feature type="region of interest" description="Disordered" evidence="1">
    <location>
        <begin position="69"/>
        <end position="100"/>
    </location>
</feature>
<evidence type="ECO:0000256" key="1">
    <source>
        <dbReference type="SAM" id="MobiDB-lite"/>
    </source>
</evidence>
<sequence length="100" mass="11089">MSEISRTSFNEGFSLGLIGGFFDRSRRDYTSNYERGYWCGRDRLSQHFDDIKKRIDTMDPLAEDAVAFTGSEGDISGTTESSSTEAAISDSNNGDKLEPT</sequence>
<name>A0A6J5LAC0_9CAUD</name>
<protein>
    <submittedName>
        <fullName evidence="2">Uncharacterized protein</fullName>
    </submittedName>
</protein>
<reference evidence="2" key="1">
    <citation type="submission" date="2020-04" db="EMBL/GenBank/DDBJ databases">
        <authorList>
            <person name="Chiriac C."/>
            <person name="Salcher M."/>
            <person name="Ghai R."/>
            <person name="Kavagutti S V."/>
        </authorList>
    </citation>
    <scope>NUCLEOTIDE SEQUENCE</scope>
</reference>